<dbReference type="Proteomes" id="UP000198822">
    <property type="component" value="Chromosome I"/>
</dbReference>
<sequence length="293" mass="30442">MDIDPRRVLIFRAVARAGSVSGGARTLGWTQPAVSQHLRTLEGELGTALLLRGPTGVTLTEAGERLLARADAIEAALRQAEAELAELAAGGGTVTLAAFPSAMADLVPRAIAYLLQEAPQVQVRVVESEPPEALAAVAGNDVDLAVVFEYAESHDDVGLERVALGDDPSLIVVPDGHRLAGSDAIALADLAEERWVAGCPRCRSHLEMLADKAGFAPDVQHSTDDLVAAQSFVARTGAVALLPAMAVAAHQRPDVVARPLADGSGRALAIRHRTGADRVPAIRAVVEAIAAVV</sequence>
<dbReference type="SUPFAM" id="SSF53850">
    <property type="entry name" value="Periplasmic binding protein-like II"/>
    <property type="match status" value="1"/>
</dbReference>
<gene>
    <name evidence="7" type="ORF">SAMN04489720_3182</name>
</gene>
<evidence type="ECO:0000256" key="5">
    <source>
        <dbReference type="SAM" id="Coils"/>
    </source>
</evidence>
<evidence type="ECO:0000313" key="8">
    <source>
        <dbReference type="Proteomes" id="UP000198822"/>
    </source>
</evidence>
<dbReference type="GO" id="GO:0003677">
    <property type="term" value="F:DNA binding"/>
    <property type="evidence" value="ECO:0007669"/>
    <property type="project" value="UniProtKB-KW"/>
</dbReference>
<dbReference type="PANTHER" id="PTHR30346:SF29">
    <property type="entry name" value="LYSR SUBSTRATE-BINDING"/>
    <property type="match status" value="1"/>
</dbReference>
<dbReference type="InterPro" id="IPR036388">
    <property type="entry name" value="WH-like_DNA-bd_sf"/>
</dbReference>
<dbReference type="PROSITE" id="PS50931">
    <property type="entry name" value="HTH_LYSR"/>
    <property type="match status" value="1"/>
</dbReference>
<comment type="similarity">
    <text evidence="1">Belongs to the LysR transcriptional regulatory family.</text>
</comment>
<evidence type="ECO:0000256" key="4">
    <source>
        <dbReference type="ARBA" id="ARBA00023163"/>
    </source>
</evidence>
<dbReference type="GO" id="GO:0003700">
    <property type="term" value="F:DNA-binding transcription factor activity"/>
    <property type="evidence" value="ECO:0007669"/>
    <property type="project" value="InterPro"/>
</dbReference>
<dbReference type="STRING" id="399736.SAMN04489720_3182"/>
<accession>A0A1G8H275</accession>
<evidence type="ECO:0000256" key="2">
    <source>
        <dbReference type="ARBA" id="ARBA00023015"/>
    </source>
</evidence>
<dbReference type="Gene3D" id="1.10.10.10">
    <property type="entry name" value="Winged helix-like DNA-binding domain superfamily/Winged helix DNA-binding domain"/>
    <property type="match status" value="1"/>
</dbReference>
<evidence type="ECO:0000256" key="1">
    <source>
        <dbReference type="ARBA" id="ARBA00009437"/>
    </source>
</evidence>
<dbReference type="PANTHER" id="PTHR30346">
    <property type="entry name" value="TRANSCRIPTIONAL DUAL REGULATOR HCAR-RELATED"/>
    <property type="match status" value="1"/>
</dbReference>
<organism evidence="7 8">
    <name type="scientific">Agrococcus jejuensis</name>
    <dbReference type="NCBI Taxonomy" id="399736"/>
    <lineage>
        <taxon>Bacteria</taxon>
        <taxon>Bacillati</taxon>
        <taxon>Actinomycetota</taxon>
        <taxon>Actinomycetes</taxon>
        <taxon>Micrococcales</taxon>
        <taxon>Microbacteriaceae</taxon>
        <taxon>Agrococcus</taxon>
    </lineage>
</organism>
<proteinExistence type="inferred from homology"/>
<feature type="coiled-coil region" evidence="5">
    <location>
        <begin position="63"/>
        <end position="90"/>
    </location>
</feature>
<dbReference type="GO" id="GO:0032993">
    <property type="term" value="C:protein-DNA complex"/>
    <property type="evidence" value="ECO:0007669"/>
    <property type="project" value="TreeGrafter"/>
</dbReference>
<protein>
    <submittedName>
        <fullName evidence="7">ModE molybdate transport repressor domain-containing protein</fullName>
    </submittedName>
</protein>
<dbReference type="RefSeq" id="WP_231945089.1">
    <property type="nucleotide sequence ID" value="NZ_LT629695.1"/>
</dbReference>
<keyword evidence="8" id="KW-1185">Reference proteome</keyword>
<feature type="domain" description="HTH lysR-type" evidence="6">
    <location>
        <begin position="3"/>
        <end position="60"/>
    </location>
</feature>
<evidence type="ECO:0000313" key="7">
    <source>
        <dbReference type="EMBL" id="SDI00762.1"/>
    </source>
</evidence>
<dbReference type="EMBL" id="LT629695">
    <property type="protein sequence ID" value="SDI00762.1"/>
    <property type="molecule type" value="Genomic_DNA"/>
</dbReference>
<dbReference type="AlphaFoldDB" id="A0A1G8H275"/>
<evidence type="ECO:0000259" key="6">
    <source>
        <dbReference type="PROSITE" id="PS50931"/>
    </source>
</evidence>
<keyword evidence="2" id="KW-0805">Transcription regulation</keyword>
<dbReference type="InterPro" id="IPR036390">
    <property type="entry name" value="WH_DNA-bd_sf"/>
</dbReference>
<keyword evidence="3" id="KW-0238">DNA-binding</keyword>
<dbReference type="CDD" id="cd08423">
    <property type="entry name" value="PBP2_LTTR_like_6"/>
    <property type="match status" value="1"/>
</dbReference>
<dbReference type="InterPro" id="IPR000847">
    <property type="entry name" value="LysR_HTH_N"/>
</dbReference>
<dbReference type="SUPFAM" id="SSF46785">
    <property type="entry name" value="Winged helix' DNA-binding domain"/>
    <property type="match status" value="1"/>
</dbReference>
<dbReference type="Pfam" id="PF03466">
    <property type="entry name" value="LysR_substrate"/>
    <property type="match status" value="1"/>
</dbReference>
<keyword evidence="4" id="KW-0804">Transcription</keyword>
<keyword evidence="5" id="KW-0175">Coiled coil</keyword>
<name>A0A1G8H275_9MICO</name>
<dbReference type="Gene3D" id="3.40.190.10">
    <property type="entry name" value="Periplasmic binding protein-like II"/>
    <property type="match status" value="2"/>
</dbReference>
<dbReference type="PRINTS" id="PR00039">
    <property type="entry name" value="HTHLYSR"/>
</dbReference>
<evidence type="ECO:0000256" key="3">
    <source>
        <dbReference type="ARBA" id="ARBA00023125"/>
    </source>
</evidence>
<dbReference type="InterPro" id="IPR005119">
    <property type="entry name" value="LysR_subst-bd"/>
</dbReference>
<dbReference type="Pfam" id="PF00126">
    <property type="entry name" value="HTH_1"/>
    <property type="match status" value="1"/>
</dbReference>
<reference evidence="8" key="1">
    <citation type="submission" date="2016-10" db="EMBL/GenBank/DDBJ databases">
        <authorList>
            <person name="Varghese N."/>
            <person name="Submissions S."/>
        </authorList>
    </citation>
    <scope>NUCLEOTIDE SEQUENCE [LARGE SCALE GENOMIC DNA]</scope>
    <source>
        <strain evidence="8">DSM 22002</strain>
    </source>
</reference>